<dbReference type="EMBL" id="CP157676">
    <property type="protein sequence ID" value="XBP72540.1"/>
    <property type="molecule type" value="Genomic_DNA"/>
</dbReference>
<gene>
    <name evidence="3" type="ORF">ABLV49_20835</name>
</gene>
<evidence type="ECO:0000259" key="2">
    <source>
        <dbReference type="Pfam" id="PF20042"/>
    </source>
</evidence>
<dbReference type="InterPro" id="IPR045618">
    <property type="entry name" value="DUF6444"/>
</dbReference>
<dbReference type="RefSeq" id="WP_349282197.1">
    <property type="nucleotide sequence ID" value="NZ_CBCSCU010000025.1"/>
</dbReference>
<proteinExistence type="predicted"/>
<name>A0AAU7LY36_9BURK</name>
<accession>A0AAU7LY36</accession>
<protein>
    <submittedName>
        <fullName evidence="3">DUF6444 domain-containing protein</fullName>
    </submittedName>
</protein>
<feature type="domain" description="DUF6444" evidence="2">
    <location>
        <begin position="9"/>
        <end position="82"/>
    </location>
</feature>
<organism evidence="3">
    <name type="scientific">Polaromonas hydrogenivorans</name>
    <dbReference type="NCBI Taxonomy" id="335476"/>
    <lineage>
        <taxon>Bacteria</taxon>
        <taxon>Pseudomonadati</taxon>
        <taxon>Pseudomonadota</taxon>
        <taxon>Betaproteobacteria</taxon>
        <taxon>Burkholderiales</taxon>
        <taxon>Comamonadaceae</taxon>
        <taxon>Polaromonas</taxon>
    </lineage>
</organism>
<evidence type="ECO:0000313" key="3">
    <source>
        <dbReference type="EMBL" id="XBP72540.1"/>
    </source>
</evidence>
<sequence>MQEPNATADPMLQAMNEKAQALQGQVQALTSEVERLRLRIKEFEAQASKNSKNSSKPPSCDGLKKTASLRVASGRKPGGQTGVDVTSLSPNATSRSCLGPV</sequence>
<feature type="compositionally biased region" description="Low complexity" evidence="1">
    <location>
        <begin position="48"/>
        <end position="59"/>
    </location>
</feature>
<reference evidence="3" key="1">
    <citation type="submission" date="2024-05" db="EMBL/GenBank/DDBJ databases">
        <authorList>
            <person name="Bunk B."/>
            <person name="Swiderski J."/>
            <person name="Sproer C."/>
            <person name="Thiel V."/>
        </authorList>
    </citation>
    <scope>NUCLEOTIDE SEQUENCE</scope>
    <source>
        <strain evidence="3">DSM 17735</strain>
        <plasmid evidence="3">p1</plasmid>
    </source>
</reference>
<feature type="compositionally biased region" description="Polar residues" evidence="1">
    <location>
        <begin position="83"/>
        <end position="101"/>
    </location>
</feature>
<keyword evidence="3" id="KW-0614">Plasmid</keyword>
<geneLocation type="plasmid" evidence="3">
    <name>p1</name>
</geneLocation>
<feature type="region of interest" description="Disordered" evidence="1">
    <location>
        <begin position="44"/>
        <end position="101"/>
    </location>
</feature>
<dbReference type="Pfam" id="PF20042">
    <property type="entry name" value="DUF6444"/>
    <property type="match status" value="1"/>
</dbReference>
<evidence type="ECO:0000256" key="1">
    <source>
        <dbReference type="SAM" id="MobiDB-lite"/>
    </source>
</evidence>
<dbReference type="AlphaFoldDB" id="A0AAU7LY36"/>